<dbReference type="Gene3D" id="1.20.120.530">
    <property type="entry name" value="GntR ligand-binding domain-like"/>
    <property type="match status" value="1"/>
</dbReference>
<dbReference type="Pfam" id="PF07729">
    <property type="entry name" value="FCD"/>
    <property type="match status" value="1"/>
</dbReference>
<dbReference type="PANTHER" id="PTHR43537">
    <property type="entry name" value="TRANSCRIPTIONAL REGULATOR, GNTR FAMILY"/>
    <property type="match status" value="1"/>
</dbReference>
<dbReference type="STRING" id="416943.SAMN05445871_0154"/>
<dbReference type="PROSITE" id="PS50949">
    <property type="entry name" value="HTH_GNTR"/>
    <property type="match status" value="1"/>
</dbReference>
<dbReference type="Gene3D" id="1.10.10.10">
    <property type="entry name" value="Winged helix-like DNA-binding domain superfamily/Winged helix DNA-binding domain"/>
    <property type="match status" value="1"/>
</dbReference>
<keyword evidence="6" id="KW-1185">Reference proteome</keyword>
<keyword evidence="1" id="KW-0805">Transcription regulation</keyword>
<dbReference type="GO" id="GO:0003700">
    <property type="term" value="F:DNA-binding transcription factor activity"/>
    <property type="evidence" value="ECO:0007669"/>
    <property type="project" value="InterPro"/>
</dbReference>
<dbReference type="RefSeq" id="WP_244283725.1">
    <property type="nucleotide sequence ID" value="NZ_FNSR01000001.1"/>
</dbReference>
<evidence type="ECO:0000256" key="1">
    <source>
        <dbReference type="ARBA" id="ARBA00023015"/>
    </source>
</evidence>
<dbReference type="GO" id="GO:0003677">
    <property type="term" value="F:DNA binding"/>
    <property type="evidence" value="ECO:0007669"/>
    <property type="project" value="UniProtKB-KW"/>
</dbReference>
<dbReference type="CDD" id="cd07377">
    <property type="entry name" value="WHTH_GntR"/>
    <property type="match status" value="1"/>
</dbReference>
<dbReference type="InterPro" id="IPR011711">
    <property type="entry name" value="GntR_C"/>
</dbReference>
<dbReference type="Proteomes" id="UP000199120">
    <property type="component" value="Unassembled WGS sequence"/>
</dbReference>
<accession>A0A1H7H717</accession>
<reference evidence="6" key="1">
    <citation type="submission" date="2016-10" db="EMBL/GenBank/DDBJ databases">
        <authorList>
            <person name="Varghese N."/>
            <person name="Submissions S."/>
        </authorList>
    </citation>
    <scope>NUCLEOTIDE SEQUENCE [LARGE SCALE GENOMIC DNA]</scope>
    <source>
        <strain evidence="6">LMG 26416</strain>
    </source>
</reference>
<dbReference type="InterPro" id="IPR000524">
    <property type="entry name" value="Tscrpt_reg_HTH_GntR"/>
</dbReference>
<dbReference type="SMART" id="SM00895">
    <property type="entry name" value="FCD"/>
    <property type="match status" value="1"/>
</dbReference>
<sequence length="260" mass="28172">MVGPLMHHTPAVEHAAGRRETLARVTRQLETTIGEAGLRNPPRLPSERELATTFGVSRSTVREAIQRLIAKGLLEARQGRGLFVRGASPTAALEELALFAENPAARSDTLEFRLVVECAAARLAAERASDCELQEMDALLQRMSDAVRAGDVKAEALADTQFHAALVRASHNRMLGWFYTDAASMLNGHIVKNTLEASGIDTALHRLASARLAQHRAICDAVRARRPDAASEAMRAHIEFVGRQFEHDADAAAAADPDAM</sequence>
<proteinExistence type="predicted"/>
<dbReference type="SMART" id="SM00345">
    <property type="entry name" value="HTH_GNTR"/>
    <property type="match status" value="1"/>
</dbReference>
<keyword evidence="2 5" id="KW-0238">DNA-binding</keyword>
<evidence type="ECO:0000256" key="3">
    <source>
        <dbReference type="ARBA" id="ARBA00023163"/>
    </source>
</evidence>
<dbReference type="AlphaFoldDB" id="A0A1H7H717"/>
<dbReference type="EMBL" id="FOAJ01000002">
    <property type="protein sequence ID" value="SEK46091.1"/>
    <property type="molecule type" value="Genomic_DNA"/>
</dbReference>
<organism evidence="5 6">
    <name type="scientific">Paraburkholderia caballeronis</name>
    <dbReference type="NCBI Taxonomy" id="416943"/>
    <lineage>
        <taxon>Bacteria</taxon>
        <taxon>Pseudomonadati</taxon>
        <taxon>Pseudomonadota</taxon>
        <taxon>Betaproteobacteria</taxon>
        <taxon>Burkholderiales</taxon>
        <taxon>Burkholderiaceae</taxon>
        <taxon>Paraburkholderia</taxon>
    </lineage>
</organism>
<evidence type="ECO:0000259" key="4">
    <source>
        <dbReference type="PROSITE" id="PS50949"/>
    </source>
</evidence>
<dbReference type="SUPFAM" id="SSF46785">
    <property type="entry name" value="Winged helix' DNA-binding domain"/>
    <property type="match status" value="1"/>
</dbReference>
<dbReference type="PANTHER" id="PTHR43537:SF5">
    <property type="entry name" value="UXU OPERON TRANSCRIPTIONAL REGULATOR"/>
    <property type="match status" value="1"/>
</dbReference>
<dbReference type="InterPro" id="IPR036390">
    <property type="entry name" value="WH_DNA-bd_sf"/>
</dbReference>
<dbReference type="InterPro" id="IPR008920">
    <property type="entry name" value="TF_FadR/GntR_C"/>
</dbReference>
<dbReference type="SUPFAM" id="SSF48008">
    <property type="entry name" value="GntR ligand-binding domain-like"/>
    <property type="match status" value="1"/>
</dbReference>
<gene>
    <name evidence="5" type="ORF">SAMN05192542_102156</name>
</gene>
<dbReference type="PRINTS" id="PR00035">
    <property type="entry name" value="HTHGNTR"/>
</dbReference>
<protein>
    <submittedName>
        <fullName evidence="5">DNA-binding transcriptional regulator, FadR family</fullName>
    </submittedName>
</protein>
<evidence type="ECO:0000256" key="2">
    <source>
        <dbReference type="ARBA" id="ARBA00023125"/>
    </source>
</evidence>
<name>A0A1H7H717_9BURK</name>
<evidence type="ECO:0000313" key="6">
    <source>
        <dbReference type="Proteomes" id="UP000199120"/>
    </source>
</evidence>
<keyword evidence="3" id="KW-0804">Transcription</keyword>
<evidence type="ECO:0000313" key="5">
    <source>
        <dbReference type="EMBL" id="SEK46091.1"/>
    </source>
</evidence>
<dbReference type="Pfam" id="PF00392">
    <property type="entry name" value="GntR"/>
    <property type="match status" value="1"/>
</dbReference>
<dbReference type="InterPro" id="IPR036388">
    <property type="entry name" value="WH-like_DNA-bd_sf"/>
</dbReference>
<feature type="domain" description="HTH gntR-type" evidence="4">
    <location>
        <begin position="19"/>
        <end position="87"/>
    </location>
</feature>